<organism evidence="2 3">
    <name type="scientific">Kaistia nematophila</name>
    <dbReference type="NCBI Taxonomy" id="2994654"/>
    <lineage>
        <taxon>Bacteria</taxon>
        <taxon>Pseudomonadati</taxon>
        <taxon>Pseudomonadota</taxon>
        <taxon>Alphaproteobacteria</taxon>
        <taxon>Hyphomicrobiales</taxon>
        <taxon>Kaistiaceae</taxon>
        <taxon>Kaistia</taxon>
    </lineage>
</organism>
<comment type="caution">
    <text evidence="2">The sequence shown here is derived from an EMBL/GenBank/DDBJ whole genome shotgun (WGS) entry which is preliminary data.</text>
</comment>
<keyword evidence="3" id="KW-1185">Reference proteome</keyword>
<protein>
    <submittedName>
        <fullName evidence="2">DUF1344 domain-containing protein</fullName>
    </submittedName>
</protein>
<proteinExistence type="predicted"/>
<keyword evidence="1" id="KW-0732">Signal</keyword>
<evidence type="ECO:0000256" key="1">
    <source>
        <dbReference type="SAM" id="SignalP"/>
    </source>
</evidence>
<accession>A0A9X3ILM1</accession>
<dbReference type="RefSeq" id="WP_266339783.1">
    <property type="nucleotide sequence ID" value="NZ_JAPKNK010000007.1"/>
</dbReference>
<dbReference type="AlphaFoldDB" id="A0A9X3ILM1"/>
<evidence type="ECO:0000313" key="3">
    <source>
        <dbReference type="Proteomes" id="UP001144805"/>
    </source>
</evidence>
<dbReference type="InterPro" id="IPR009780">
    <property type="entry name" value="DUF1344"/>
</dbReference>
<dbReference type="Proteomes" id="UP001144805">
    <property type="component" value="Unassembled WGS sequence"/>
</dbReference>
<dbReference type="EMBL" id="JAPKNK010000007">
    <property type="protein sequence ID" value="MCX5570814.1"/>
    <property type="molecule type" value="Genomic_DNA"/>
</dbReference>
<sequence length="91" mass="9411">MRHLALFAASVALLASGAAYAAEEVEGSVTSVNVANGTLTLQSGQTFTFTNPAVLYGILPGQNVGVTYTGQNQGITAFDPHPESDGEYGNY</sequence>
<feature type="chain" id="PRO_5040924409" evidence="1">
    <location>
        <begin position="22"/>
        <end position="91"/>
    </location>
</feature>
<gene>
    <name evidence="2" type="ORF">OSH07_16530</name>
</gene>
<feature type="signal peptide" evidence="1">
    <location>
        <begin position="1"/>
        <end position="21"/>
    </location>
</feature>
<reference evidence="2" key="1">
    <citation type="submission" date="2022-11" db="EMBL/GenBank/DDBJ databases">
        <title>Biodiversity and phylogenetic relationships of bacteria.</title>
        <authorList>
            <person name="Machado R.A.R."/>
            <person name="Bhat A."/>
            <person name="Loulou A."/>
            <person name="Kallel S."/>
        </authorList>
    </citation>
    <scope>NUCLEOTIDE SEQUENCE</scope>
    <source>
        <strain evidence="2">K-TC2</strain>
    </source>
</reference>
<name>A0A9X3ILM1_9HYPH</name>
<evidence type="ECO:0000313" key="2">
    <source>
        <dbReference type="EMBL" id="MCX5570814.1"/>
    </source>
</evidence>
<dbReference type="Pfam" id="PF07076">
    <property type="entry name" value="DUF1344"/>
    <property type="match status" value="1"/>
</dbReference>